<evidence type="ECO:0000256" key="2">
    <source>
        <dbReference type="ARBA" id="ARBA00004236"/>
    </source>
</evidence>
<keyword evidence="10" id="KW-0175">Coiled coil</keyword>
<dbReference type="Pfam" id="PF00512">
    <property type="entry name" value="HisKA"/>
    <property type="match status" value="1"/>
</dbReference>
<dbReference type="Pfam" id="PF02518">
    <property type="entry name" value="HATPase_c"/>
    <property type="match status" value="1"/>
</dbReference>
<gene>
    <name evidence="14" type="ORF">F4554_002774</name>
</gene>
<feature type="domain" description="Histidine kinase" evidence="12">
    <location>
        <begin position="165"/>
        <end position="377"/>
    </location>
</feature>
<dbReference type="InterPro" id="IPR003660">
    <property type="entry name" value="HAMP_dom"/>
</dbReference>
<keyword evidence="8 11" id="KW-1133">Transmembrane helix</keyword>
<dbReference type="Gene3D" id="1.10.287.130">
    <property type="match status" value="1"/>
</dbReference>
<protein>
    <recommendedName>
        <fullName evidence="3">histidine kinase</fullName>
        <ecNumber evidence="3">2.7.13.3</ecNumber>
    </recommendedName>
</protein>
<keyword evidence="11" id="KW-0472">Membrane</keyword>
<dbReference type="InterPro" id="IPR005467">
    <property type="entry name" value="His_kinase_dom"/>
</dbReference>
<dbReference type="SUPFAM" id="SSF55874">
    <property type="entry name" value="ATPase domain of HSP90 chaperone/DNA topoisomerase II/histidine kinase"/>
    <property type="match status" value="1"/>
</dbReference>
<evidence type="ECO:0000256" key="6">
    <source>
        <dbReference type="ARBA" id="ARBA00022692"/>
    </source>
</evidence>
<evidence type="ECO:0000256" key="7">
    <source>
        <dbReference type="ARBA" id="ARBA00022777"/>
    </source>
</evidence>
<dbReference type="Gene3D" id="3.30.565.10">
    <property type="entry name" value="Histidine kinase-like ATPase, C-terminal domain"/>
    <property type="match status" value="1"/>
</dbReference>
<keyword evidence="4" id="KW-0597">Phosphoprotein</keyword>
<reference evidence="14 15" key="1">
    <citation type="submission" date="2020-07" db="EMBL/GenBank/DDBJ databases">
        <title>Sequencing the genomes of 1000 actinobacteria strains.</title>
        <authorList>
            <person name="Klenk H.-P."/>
        </authorList>
    </citation>
    <scope>NUCLEOTIDE SEQUENCE [LARGE SCALE GENOMIC DNA]</scope>
    <source>
        <strain evidence="14 15">DSM 18448</strain>
    </source>
</reference>
<keyword evidence="9" id="KW-0902">Two-component regulatory system</keyword>
<dbReference type="SMART" id="SM00388">
    <property type="entry name" value="HisKA"/>
    <property type="match status" value="1"/>
</dbReference>
<dbReference type="InterPro" id="IPR036890">
    <property type="entry name" value="HATPase_C_sf"/>
</dbReference>
<dbReference type="InterPro" id="IPR003661">
    <property type="entry name" value="HisK_dim/P_dom"/>
</dbReference>
<dbReference type="PANTHER" id="PTHR45436:SF5">
    <property type="entry name" value="SENSOR HISTIDINE KINASE TRCS"/>
    <property type="match status" value="1"/>
</dbReference>
<dbReference type="AlphaFoldDB" id="A0A852ZNS5"/>
<dbReference type="Pfam" id="PF00672">
    <property type="entry name" value="HAMP"/>
    <property type="match status" value="1"/>
</dbReference>
<evidence type="ECO:0000259" key="12">
    <source>
        <dbReference type="PROSITE" id="PS50109"/>
    </source>
</evidence>
<dbReference type="SUPFAM" id="SSF158472">
    <property type="entry name" value="HAMP domain-like"/>
    <property type="match status" value="1"/>
</dbReference>
<dbReference type="EC" id="2.7.13.3" evidence="3"/>
<feature type="transmembrane region" description="Helical" evidence="11">
    <location>
        <begin position="12"/>
        <end position="35"/>
    </location>
</feature>
<comment type="caution">
    <text evidence="14">The sequence shown here is derived from an EMBL/GenBank/DDBJ whole genome shotgun (WGS) entry which is preliminary data.</text>
</comment>
<dbReference type="Gene3D" id="6.10.340.10">
    <property type="match status" value="1"/>
</dbReference>
<evidence type="ECO:0000256" key="3">
    <source>
        <dbReference type="ARBA" id="ARBA00012438"/>
    </source>
</evidence>
<dbReference type="InterPro" id="IPR003594">
    <property type="entry name" value="HATPase_dom"/>
</dbReference>
<evidence type="ECO:0000313" key="15">
    <source>
        <dbReference type="Proteomes" id="UP000579605"/>
    </source>
</evidence>
<dbReference type="SMART" id="SM00387">
    <property type="entry name" value="HATPase_c"/>
    <property type="match status" value="1"/>
</dbReference>
<dbReference type="GO" id="GO:0000155">
    <property type="term" value="F:phosphorelay sensor kinase activity"/>
    <property type="evidence" value="ECO:0007669"/>
    <property type="project" value="InterPro"/>
</dbReference>
<evidence type="ECO:0000256" key="11">
    <source>
        <dbReference type="SAM" id="Phobius"/>
    </source>
</evidence>
<evidence type="ECO:0000256" key="4">
    <source>
        <dbReference type="ARBA" id="ARBA00022553"/>
    </source>
</evidence>
<evidence type="ECO:0000256" key="8">
    <source>
        <dbReference type="ARBA" id="ARBA00022989"/>
    </source>
</evidence>
<evidence type="ECO:0000256" key="10">
    <source>
        <dbReference type="SAM" id="Coils"/>
    </source>
</evidence>
<dbReference type="EMBL" id="JACBZH010000001">
    <property type="protein sequence ID" value="NYH90136.1"/>
    <property type="molecule type" value="Genomic_DNA"/>
</dbReference>
<name>A0A852ZNS5_9ACTN</name>
<dbReference type="PROSITE" id="PS50109">
    <property type="entry name" value="HIS_KIN"/>
    <property type="match status" value="1"/>
</dbReference>
<comment type="subcellular location">
    <subcellularLocation>
        <location evidence="2">Cell membrane</location>
    </subcellularLocation>
</comment>
<evidence type="ECO:0000256" key="9">
    <source>
        <dbReference type="ARBA" id="ARBA00023012"/>
    </source>
</evidence>
<dbReference type="GO" id="GO:0005886">
    <property type="term" value="C:plasma membrane"/>
    <property type="evidence" value="ECO:0007669"/>
    <property type="project" value="UniProtKB-SubCell"/>
</dbReference>
<dbReference type="CDD" id="cd00082">
    <property type="entry name" value="HisKA"/>
    <property type="match status" value="1"/>
</dbReference>
<feature type="coiled-coil region" evidence="10">
    <location>
        <begin position="48"/>
        <end position="75"/>
    </location>
</feature>
<dbReference type="SUPFAM" id="SSF47384">
    <property type="entry name" value="Homodimeric domain of signal transducing histidine kinase"/>
    <property type="match status" value="1"/>
</dbReference>
<dbReference type="SMART" id="SM00304">
    <property type="entry name" value="HAMP"/>
    <property type="match status" value="1"/>
</dbReference>
<dbReference type="InterPro" id="IPR036097">
    <property type="entry name" value="HisK_dim/P_sf"/>
</dbReference>
<keyword evidence="6 11" id="KW-0812">Transmembrane</keyword>
<dbReference type="Proteomes" id="UP000579605">
    <property type="component" value="Unassembled WGS sequence"/>
</dbReference>
<dbReference type="RefSeq" id="WP_179787745.1">
    <property type="nucleotide sequence ID" value="NZ_BAAARR010000024.1"/>
</dbReference>
<evidence type="ECO:0000256" key="1">
    <source>
        <dbReference type="ARBA" id="ARBA00000085"/>
    </source>
</evidence>
<sequence length="394" mass="41399">MTRLRSGTVGVRFTILYAVVFLLSGIGLLGLTFLLSDVSMSRSVPAGNAPAQDSLAVAQQRIRELEDQLGAVHTQQSRQFLAGSLMALIVMAVAALLLGRMLARRVLRPLRLLTSVTRRISADSLDRRLGVTGPADEVKELADTIDELLGRLEASFTAQRRFVANSSHELRTPLATMRASLDVAVAKPDPPASTVALADRLRTQLDRVDHLLDGFLVLARAQHGPLPDTASVDLGGLVDGALSERSADAQAKGLRVTVDVQPGTVTQGSPALLARLVGNVVDNAVTHNEDGGWIAITGCAREQETALVVETGGRALDQREVDRLAHPFERLGGERTGSSGLGLSIVAAVAAAHGGRLALFARPEGGLRVSVTLPARPADHDATLPASIAGVPAA</sequence>
<dbReference type="CDD" id="cd00075">
    <property type="entry name" value="HATPase"/>
    <property type="match status" value="1"/>
</dbReference>
<feature type="domain" description="HAMP" evidence="13">
    <location>
        <begin position="104"/>
        <end position="157"/>
    </location>
</feature>
<keyword evidence="5" id="KW-0808">Transferase</keyword>
<accession>A0A852ZNS5</accession>
<keyword evidence="7" id="KW-0418">Kinase</keyword>
<keyword evidence="15" id="KW-1185">Reference proteome</keyword>
<organism evidence="14 15">
    <name type="scientific">Actinopolymorpha rutila</name>
    <dbReference type="NCBI Taxonomy" id="446787"/>
    <lineage>
        <taxon>Bacteria</taxon>
        <taxon>Bacillati</taxon>
        <taxon>Actinomycetota</taxon>
        <taxon>Actinomycetes</taxon>
        <taxon>Propionibacteriales</taxon>
        <taxon>Actinopolymorphaceae</taxon>
        <taxon>Actinopolymorpha</taxon>
    </lineage>
</organism>
<feature type="transmembrane region" description="Helical" evidence="11">
    <location>
        <begin position="80"/>
        <end position="103"/>
    </location>
</feature>
<comment type="catalytic activity">
    <reaction evidence="1">
        <text>ATP + protein L-histidine = ADP + protein N-phospho-L-histidine.</text>
        <dbReference type="EC" id="2.7.13.3"/>
    </reaction>
</comment>
<evidence type="ECO:0000259" key="13">
    <source>
        <dbReference type="PROSITE" id="PS50885"/>
    </source>
</evidence>
<evidence type="ECO:0000313" key="14">
    <source>
        <dbReference type="EMBL" id="NYH90136.1"/>
    </source>
</evidence>
<dbReference type="PANTHER" id="PTHR45436">
    <property type="entry name" value="SENSOR HISTIDINE KINASE YKOH"/>
    <property type="match status" value="1"/>
</dbReference>
<proteinExistence type="predicted"/>
<dbReference type="PROSITE" id="PS50885">
    <property type="entry name" value="HAMP"/>
    <property type="match status" value="1"/>
</dbReference>
<dbReference type="InterPro" id="IPR050428">
    <property type="entry name" value="TCS_sensor_his_kinase"/>
</dbReference>
<evidence type="ECO:0000256" key="5">
    <source>
        <dbReference type="ARBA" id="ARBA00022679"/>
    </source>
</evidence>